<feature type="compositionally biased region" description="Pro residues" evidence="1">
    <location>
        <begin position="258"/>
        <end position="267"/>
    </location>
</feature>
<feature type="region of interest" description="Disordered" evidence="1">
    <location>
        <begin position="196"/>
        <end position="267"/>
    </location>
</feature>
<proteinExistence type="predicted"/>
<evidence type="ECO:0000313" key="3">
    <source>
        <dbReference type="Proteomes" id="UP000313359"/>
    </source>
</evidence>
<feature type="compositionally biased region" description="Low complexity" evidence="1">
    <location>
        <begin position="196"/>
        <end position="207"/>
    </location>
</feature>
<evidence type="ECO:0000313" key="2">
    <source>
        <dbReference type="EMBL" id="RPD60227.1"/>
    </source>
</evidence>
<feature type="compositionally biased region" description="Pro residues" evidence="1">
    <location>
        <begin position="208"/>
        <end position="226"/>
    </location>
</feature>
<protein>
    <submittedName>
        <fullName evidence="2">Uncharacterized protein</fullName>
    </submittedName>
</protein>
<feature type="region of interest" description="Disordered" evidence="1">
    <location>
        <begin position="142"/>
        <end position="175"/>
    </location>
</feature>
<gene>
    <name evidence="2" type="ORF">L227DRAFT_95496</name>
</gene>
<keyword evidence="3" id="KW-1185">Reference proteome</keyword>
<accession>A0A5C2SAC8</accession>
<dbReference type="EMBL" id="ML122266">
    <property type="protein sequence ID" value="RPD60227.1"/>
    <property type="molecule type" value="Genomic_DNA"/>
</dbReference>
<sequence>MASSSLPPQDTGIKSTGEFLCCIVFCSGCHSYLVSAHDAPRSREVVNPLPTPPPQPDEHDLEQRRQPTYIRIIQNWYFATPPPAGSISQHEVTVATQPPTEPLPVPRAGEAQTGAIPVHGTSSGPAQHDDNVAIDGIRGARVPTAQRPGGNEPFAQSAAADPGLHGGNVAPGHPGMRESHEWRYYTGYNPNLAYNSAPSSASATPAPARDPPPPRRAPPPPPPPLAPAATAPTPVVAPATAPAPVAAPPAPASASAPAPSPAPAPVPAPAPAPAPIQAPVSYTTAQVPMAFNIYNPSQWGPVDPIWTPEHRGRGFGPYQPHEQGGTCSATSAPLHGSIIPTDRALCLSCLNRPRLTRFHSSVQPSSADPVRSNS</sequence>
<dbReference type="AlphaFoldDB" id="A0A5C2SAC8"/>
<reference evidence="2" key="1">
    <citation type="journal article" date="2018" name="Genome Biol. Evol.">
        <title>Genomics and development of Lentinus tigrinus, a white-rot wood-decaying mushroom with dimorphic fruiting bodies.</title>
        <authorList>
            <person name="Wu B."/>
            <person name="Xu Z."/>
            <person name="Knudson A."/>
            <person name="Carlson A."/>
            <person name="Chen N."/>
            <person name="Kovaka S."/>
            <person name="LaButti K."/>
            <person name="Lipzen A."/>
            <person name="Pennachio C."/>
            <person name="Riley R."/>
            <person name="Schakwitz W."/>
            <person name="Umezawa K."/>
            <person name="Ohm R.A."/>
            <person name="Grigoriev I.V."/>
            <person name="Nagy L.G."/>
            <person name="Gibbons J."/>
            <person name="Hibbett D."/>
        </authorList>
    </citation>
    <scope>NUCLEOTIDE SEQUENCE [LARGE SCALE GENOMIC DNA]</scope>
    <source>
        <strain evidence="2">ALCF2SS1-6</strain>
    </source>
</reference>
<evidence type="ECO:0000256" key="1">
    <source>
        <dbReference type="SAM" id="MobiDB-lite"/>
    </source>
</evidence>
<name>A0A5C2SAC8_9APHY</name>
<dbReference type="OrthoDB" id="10517148at2759"/>
<dbReference type="Proteomes" id="UP000313359">
    <property type="component" value="Unassembled WGS sequence"/>
</dbReference>
<organism evidence="2 3">
    <name type="scientific">Lentinus tigrinus ALCF2SS1-6</name>
    <dbReference type="NCBI Taxonomy" id="1328759"/>
    <lineage>
        <taxon>Eukaryota</taxon>
        <taxon>Fungi</taxon>
        <taxon>Dikarya</taxon>
        <taxon>Basidiomycota</taxon>
        <taxon>Agaricomycotina</taxon>
        <taxon>Agaricomycetes</taxon>
        <taxon>Polyporales</taxon>
        <taxon>Polyporaceae</taxon>
        <taxon>Lentinus</taxon>
    </lineage>
</organism>
<feature type="compositionally biased region" description="Low complexity" evidence="1">
    <location>
        <begin position="227"/>
        <end position="244"/>
    </location>
</feature>